<evidence type="ECO:0000313" key="2">
    <source>
        <dbReference type="EMBL" id="GAA4488628.1"/>
    </source>
</evidence>
<reference evidence="3" key="1">
    <citation type="journal article" date="2019" name="Int. J. Syst. Evol. Microbiol.">
        <title>The Global Catalogue of Microorganisms (GCM) 10K type strain sequencing project: providing services to taxonomists for standard genome sequencing and annotation.</title>
        <authorList>
            <consortium name="The Broad Institute Genomics Platform"/>
            <consortium name="The Broad Institute Genome Sequencing Center for Infectious Disease"/>
            <person name="Wu L."/>
            <person name="Ma J."/>
        </authorList>
    </citation>
    <scope>NUCLEOTIDE SEQUENCE [LARGE SCALE GENOMIC DNA]</scope>
    <source>
        <strain evidence="3">JCM 32206</strain>
    </source>
</reference>
<feature type="compositionally biased region" description="Basic and acidic residues" evidence="1">
    <location>
        <begin position="49"/>
        <end position="66"/>
    </location>
</feature>
<keyword evidence="3" id="KW-1185">Reference proteome</keyword>
<sequence length="476" mass="51095">MIRLRRGGVGEDPAQGAGGDGLRSPHRGQGRGLGVRGDRHVAAQGLGIRGDRGQHQPEPRDQGGDDLRFEHVVGVMCDDRRRPTGRGGQELQDQVRVGGFGVRCGDRDRQEGNVERFGQTREGGAGVGGGAALAGARAQDVIGERHDRGELGADRYRIRGGGVRPVGWLVGRVGDARADREFVCTGKPSDEKRDRGVHHRGGVHAEVGGQRRHRDLVLDVELELRGGVSRLAQGRVRARQHRRGGQSREFLAPEVEVGALAQAHGADLGAVAVNRGDRGVGMGLEEFLGERDEVPVMRAQLVGPVAVGVAAEVDESPRRGTTLVDVHQQVLHRPGRDDVVLPDHRPEGDLLPEQHHVDHRAGQTLPRPAEPGVTADVLDAAPLVPQRPHQFELHPLHQGADGVVVGDGDLQRRDVDEHAAGALQGRGGARRHRKIDEHVAVTRHPREVAREPGDQNRRGRAAEQGVGVAEPVDAGL</sequence>
<organism evidence="2 3">
    <name type="scientific">Rhodococcus olei</name>
    <dbReference type="NCBI Taxonomy" id="2161675"/>
    <lineage>
        <taxon>Bacteria</taxon>
        <taxon>Bacillati</taxon>
        <taxon>Actinomycetota</taxon>
        <taxon>Actinomycetes</taxon>
        <taxon>Mycobacteriales</taxon>
        <taxon>Nocardiaceae</taxon>
        <taxon>Rhodococcus</taxon>
    </lineage>
</organism>
<gene>
    <name evidence="2" type="ORF">GCM10023094_48850</name>
</gene>
<protein>
    <submittedName>
        <fullName evidence="2">Uncharacterized protein</fullName>
    </submittedName>
</protein>
<comment type="caution">
    <text evidence="2">The sequence shown here is derived from an EMBL/GenBank/DDBJ whole genome shotgun (WGS) entry which is preliminary data.</text>
</comment>
<name>A0ABP8PJK1_9NOCA</name>
<dbReference type="Proteomes" id="UP001501183">
    <property type="component" value="Unassembled WGS sequence"/>
</dbReference>
<feature type="region of interest" description="Disordered" evidence="1">
    <location>
        <begin position="447"/>
        <end position="476"/>
    </location>
</feature>
<feature type="region of interest" description="Disordered" evidence="1">
    <location>
        <begin position="1"/>
        <end position="66"/>
    </location>
</feature>
<proteinExistence type="predicted"/>
<evidence type="ECO:0000313" key="3">
    <source>
        <dbReference type="Proteomes" id="UP001501183"/>
    </source>
</evidence>
<feature type="region of interest" description="Disordered" evidence="1">
    <location>
        <begin position="347"/>
        <end position="371"/>
    </location>
</feature>
<dbReference type="EMBL" id="BAABFB010000072">
    <property type="protein sequence ID" value="GAA4488628.1"/>
    <property type="molecule type" value="Genomic_DNA"/>
</dbReference>
<evidence type="ECO:0000256" key="1">
    <source>
        <dbReference type="SAM" id="MobiDB-lite"/>
    </source>
</evidence>
<feature type="compositionally biased region" description="Basic and acidic residues" evidence="1">
    <location>
        <begin position="447"/>
        <end position="461"/>
    </location>
</feature>
<accession>A0ABP8PJK1</accession>
<feature type="compositionally biased region" description="Basic and acidic residues" evidence="1">
    <location>
        <begin position="347"/>
        <end position="361"/>
    </location>
</feature>